<evidence type="ECO:0000313" key="2">
    <source>
        <dbReference type="Proteomes" id="UP000238801"/>
    </source>
</evidence>
<dbReference type="Proteomes" id="UP000238801">
    <property type="component" value="Unassembled WGS sequence"/>
</dbReference>
<comment type="caution">
    <text evidence="1">The sequence shown here is derived from an EMBL/GenBank/DDBJ whole genome shotgun (WGS) entry which is preliminary data.</text>
</comment>
<dbReference type="GO" id="GO:0016020">
    <property type="term" value="C:membrane"/>
    <property type="evidence" value="ECO:0007669"/>
    <property type="project" value="InterPro"/>
</dbReference>
<accession>A0A2T0X6G3</accession>
<dbReference type="RefSeq" id="WP_106159008.1">
    <property type="nucleotide sequence ID" value="NZ_PVTT01000001.1"/>
</dbReference>
<organism evidence="1 2">
    <name type="scientific">Hasllibacter halocynthiae</name>
    <dbReference type="NCBI Taxonomy" id="595589"/>
    <lineage>
        <taxon>Bacteria</taxon>
        <taxon>Pseudomonadati</taxon>
        <taxon>Pseudomonadota</taxon>
        <taxon>Alphaproteobacteria</taxon>
        <taxon>Rhodobacterales</taxon>
        <taxon>Roseobacteraceae</taxon>
        <taxon>Hasllibacter</taxon>
    </lineage>
</organism>
<reference evidence="1 2" key="1">
    <citation type="submission" date="2018-03" db="EMBL/GenBank/DDBJ databases">
        <title>Genomic Encyclopedia of Archaeal and Bacterial Type Strains, Phase II (KMG-II): from individual species to whole genera.</title>
        <authorList>
            <person name="Goeker M."/>
        </authorList>
    </citation>
    <scope>NUCLEOTIDE SEQUENCE [LARGE SCALE GENOMIC DNA]</scope>
    <source>
        <strain evidence="1 2">DSM 29318</strain>
    </source>
</reference>
<dbReference type="AlphaFoldDB" id="A0A2T0X6G3"/>
<keyword evidence="1" id="KW-0808">Transferase</keyword>
<proteinExistence type="predicted"/>
<dbReference type="Pfam" id="PF03567">
    <property type="entry name" value="Sulfotransfer_2"/>
    <property type="match status" value="1"/>
</dbReference>
<dbReference type="InterPro" id="IPR005331">
    <property type="entry name" value="Sulfotransferase"/>
</dbReference>
<gene>
    <name evidence="1" type="ORF">BCF33_0104</name>
</gene>
<name>A0A2T0X6G3_9RHOB</name>
<dbReference type="EMBL" id="PVTT01000001">
    <property type="protein sequence ID" value="PRY94513.1"/>
    <property type="molecule type" value="Genomic_DNA"/>
</dbReference>
<dbReference type="Gene3D" id="3.40.50.300">
    <property type="entry name" value="P-loop containing nucleotide triphosphate hydrolases"/>
    <property type="match status" value="1"/>
</dbReference>
<evidence type="ECO:0000313" key="1">
    <source>
        <dbReference type="EMBL" id="PRY94513.1"/>
    </source>
</evidence>
<protein>
    <submittedName>
        <fullName evidence="1">Sulfotransferase family protein</fullName>
    </submittedName>
</protein>
<dbReference type="OrthoDB" id="288532at2"/>
<sequence length="213" mass="23893">MHISPGRNFIFVHIPKTGGTSMSLALEDRAQAADILIGDTPKARRRAGRHRGVPAAGRLWKHSTLRDVPGLVDQRFVDGAFVFTLIRNPWDRLLSWHAWLGRQSFDHPAVASAKTRTLGDFLREPSIRAMVAANPPSAYVTTARGEERCAAYVRLEHYPQDVAPIAEHLGFVPEMPHANRSHHPVRQDAYDDATRALVETLCPEEIGRFGYRF</sequence>
<dbReference type="GO" id="GO:0008146">
    <property type="term" value="F:sulfotransferase activity"/>
    <property type="evidence" value="ECO:0007669"/>
    <property type="project" value="InterPro"/>
</dbReference>
<keyword evidence="2" id="KW-1185">Reference proteome</keyword>
<dbReference type="InterPro" id="IPR027417">
    <property type="entry name" value="P-loop_NTPase"/>
</dbReference>
<dbReference type="SUPFAM" id="SSF52540">
    <property type="entry name" value="P-loop containing nucleoside triphosphate hydrolases"/>
    <property type="match status" value="1"/>
</dbReference>